<proteinExistence type="predicted"/>
<gene>
    <name evidence="1" type="ORF">L6452_00434</name>
</gene>
<dbReference type="EMBL" id="CM042047">
    <property type="protein sequence ID" value="KAI3769333.1"/>
    <property type="molecule type" value="Genomic_DNA"/>
</dbReference>
<reference evidence="1 2" key="2">
    <citation type="journal article" date="2022" name="Mol. Ecol. Resour.">
        <title>The genomes of chicory, endive, great burdock and yacon provide insights into Asteraceae paleo-polyploidization history and plant inulin production.</title>
        <authorList>
            <person name="Fan W."/>
            <person name="Wang S."/>
            <person name="Wang H."/>
            <person name="Wang A."/>
            <person name="Jiang F."/>
            <person name="Liu H."/>
            <person name="Zhao H."/>
            <person name="Xu D."/>
            <person name="Zhang Y."/>
        </authorList>
    </citation>
    <scope>NUCLEOTIDE SEQUENCE [LARGE SCALE GENOMIC DNA]</scope>
    <source>
        <strain evidence="2">cv. Niubang</strain>
    </source>
</reference>
<evidence type="ECO:0000313" key="2">
    <source>
        <dbReference type="Proteomes" id="UP001055879"/>
    </source>
</evidence>
<evidence type="ECO:0000313" key="1">
    <source>
        <dbReference type="EMBL" id="KAI3769333.1"/>
    </source>
</evidence>
<sequence length="128" mass="14363">MTWRHMRRNANHETFLTVETRFLKDIICFLNPDLGTSAVKNGALASITTYTPTGVMNALDETSMGYKVLEAVDLVIRIVAEKHQIDYQLSKLDNGNVGPGEEMNIYESIDDVELSFCCASATPWYGRL</sequence>
<keyword evidence="2" id="KW-1185">Reference proteome</keyword>
<comment type="caution">
    <text evidence="1">The sequence shown here is derived from an EMBL/GenBank/DDBJ whole genome shotgun (WGS) entry which is preliminary data.</text>
</comment>
<reference evidence="2" key="1">
    <citation type="journal article" date="2022" name="Mol. Ecol. Resour.">
        <title>The genomes of chicory, endive, great burdock and yacon provide insights into Asteraceae palaeo-polyploidization history and plant inulin production.</title>
        <authorList>
            <person name="Fan W."/>
            <person name="Wang S."/>
            <person name="Wang H."/>
            <person name="Wang A."/>
            <person name="Jiang F."/>
            <person name="Liu H."/>
            <person name="Zhao H."/>
            <person name="Xu D."/>
            <person name="Zhang Y."/>
        </authorList>
    </citation>
    <scope>NUCLEOTIDE SEQUENCE [LARGE SCALE GENOMIC DNA]</scope>
    <source>
        <strain evidence="2">cv. Niubang</strain>
    </source>
</reference>
<dbReference type="Proteomes" id="UP001055879">
    <property type="component" value="Linkage Group LG01"/>
</dbReference>
<organism evidence="1 2">
    <name type="scientific">Arctium lappa</name>
    <name type="common">Greater burdock</name>
    <name type="synonym">Lappa major</name>
    <dbReference type="NCBI Taxonomy" id="4217"/>
    <lineage>
        <taxon>Eukaryota</taxon>
        <taxon>Viridiplantae</taxon>
        <taxon>Streptophyta</taxon>
        <taxon>Embryophyta</taxon>
        <taxon>Tracheophyta</taxon>
        <taxon>Spermatophyta</taxon>
        <taxon>Magnoliopsida</taxon>
        <taxon>eudicotyledons</taxon>
        <taxon>Gunneridae</taxon>
        <taxon>Pentapetalae</taxon>
        <taxon>asterids</taxon>
        <taxon>campanulids</taxon>
        <taxon>Asterales</taxon>
        <taxon>Asteraceae</taxon>
        <taxon>Carduoideae</taxon>
        <taxon>Cardueae</taxon>
        <taxon>Arctiinae</taxon>
        <taxon>Arctium</taxon>
    </lineage>
</organism>
<protein>
    <submittedName>
        <fullName evidence="1">Uncharacterized protein</fullName>
    </submittedName>
</protein>
<accession>A0ACB9FEI1</accession>
<name>A0ACB9FEI1_ARCLA</name>